<comment type="caution">
    <text evidence="3">The sequence shown here is derived from an EMBL/GenBank/DDBJ whole genome shotgun (WGS) entry which is preliminary data.</text>
</comment>
<proteinExistence type="predicted"/>
<evidence type="ECO:0000313" key="4">
    <source>
        <dbReference type="Proteomes" id="UP000324222"/>
    </source>
</evidence>
<keyword evidence="2" id="KW-0472">Membrane</keyword>
<accession>A0A5B7FNB3</accession>
<keyword evidence="2" id="KW-0812">Transmembrane</keyword>
<name>A0A5B7FNB3_PORTR</name>
<gene>
    <name evidence="3" type="ORF">E2C01_040697</name>
</gene>
<feature type="transmembrane region" description="Helical" evidence="2">
    <location>
        <begin position="187"/>
        <end position="208"/>
    </location>
</feature>
<organism evidence="3 4">
    <name type="scientific">Portunus trituberculatus</name>
    <name type="common">Swimming crab</name>
    <name type="synonym">Neptunus trituberculatus</name>
    <dbReference type="NCBI Taxonomy" id="210409"/>
    <lineage>
        <taxon>Eukaryota</taxon>
        <taxon>Metazoa</taxon>
        <taxon>Ecdysozoa</taxon>
        <taxon>Arthropoda</taxon>
        <taxon>Crustacea</taxon>
        <taxon>Multicrustacea</taxon>
        <taxon>Malacostraca</taxon>
        <taxon>Eumalacostraca</taxon>
        <taxon>Eucarida</taxon>
        <taxon>Decapoda</taxon>
        <taxon>Pleocyemata</taxon>
        <taxon>Brachyura</taxon>
        <taxon>Eubrachyura</taxon>
        <taxon>Portunoidea</taxon>
        <taxon>Portunidae</taxon>
        <taxon>Portuninae</taxon>
        <taxon>Portunus</taxon>
    </lineage>
</organism>
<sequence>MKACVLLVVRAGGGATGRCSGRSRSSVQGRGQQDLAGRNGRMAGTCVGCPTSRIRIMPSSRTPVHCRGFSRPSQGVSGPLLAPQDTCWGRSASSQDRVMKVCDGVTLNCPFYLLSVSQYRGIYLNTSEPFFLSFTKHIFHLTFDFFHVKHGNISKRGSHYTSFRLVGLPPDALVTTRYSLDDDRCGGVLPGVVLLVIVIVIACEFGVAPVNPVKEQLL</sequence>
<evidence type="ECO:0000256" key="2">
    <source>
        <dbReference type="SAM" id="Phobius"/>
    </source>
</evidence>
<evidence type="ECO:0000313" key="3">
    <source>
        <dbReference type="EMBL" id="MPC46965.1"/>
    </source>
</evidence>
<reference evidence="3 4" key="1">
    <citation type="submission" date="2019-05" db="EMBL/GenBank/DDBJ databases">
        <title>Another draft genome of Portunus trituberculatus and its Hox gene families provides insights of decapod evolution.</title>
        <authorList>
            <person name="Jeong J.-H."/>
            <person name="Song I."/>
            <person name="Kim S."/>
            <person name="Choi T."/>
            <person name="Kim D."/>
            <person name="Ryu S."/>
            <person name="Kim W."/>
        </authorList>
    </citation>
    <scope>NUCLEOTIDE SEQUENCE [LARGE SCALE GENOMIC DNA]</scope>
    <source>
        <tissue evidence="3">Muscle</tissue>
    </source>
</reference>
<evidence type="ECO:0000256" key="1">
    <source>
        <dbReference type="SAM" id="MobiDB-lite"/>
    </source>
</evidence>
<keyword evidence="4" id="KW-1185">Reference proteome</keyword>
<feature type="compositionally biased region" description="Low complexity" evidence="1">
    <location>
        <begin position="17"/>
        <end position="33"/>
    </location>
</feature>
<keyword evidence="2" id="KW-1133">Transmembrane helix</keyword>
<protein>
    <submittedName>
        <fullName evidence="3">Uncharacterized protein</fullName>
    </submittedName>
</protein>
<feature type="region of interest" description="Disordered" evidence="1">
    <location>
        <begin position="14"/>
        <end position="36"/>
    </location>
</feature>
<dbReference type="EMBL" id="VSRR010007471">
    <property type="protein sequence ID" value="MPC46965.1"/>
    <property type="molecule type" value="Genomic_DNA"/>
</dbReference>
<dbReference type="AlphaFoldDB" id="A0A5B7FNB3"/>
<dbReference type="Proteomes" id="UP000324222">
    <property type="component" value="Unassembled WGS sequence"/>
</dbReference>